<comment type="caution">
    <text evidence="1">The sequence shown here is derived from an EMBL/GenBank/DDBJ whole genome shotgun (WGS) entry which is preliminary data.</text>
</comment>
<evidence type="ECO:0000313" key="1">
    <source>
        <dbReference type="EMBL" id="CBI02534.1"/>
    </source>
</evidence>
<dbReference type="EMBL" id="CABO01000038">
    <property type="protein sequence ID" value="CBI02534.1"/>
    <property type="molecule type" value="Genomic_DNA"/>
</dbReference>
<reference evidence="1" key="1">
    <citation type="submission" date="2009-10" db="EMBL/GenBank/DDBJ databases">
        <title>Diversity of trophic interactions inside an arsenic-rich microbial ecosystem.</title>
        <authorList>
            <person name="Bertin P.N."/>
            <person name="Heinrich-Salmeron A."/>
            <person name="Pelletier E."/>
            <person name="Goulhen-Chollet F."/>
            <person name="Arsene-Ploetze F."/>
            <person name="Gallien S."/>
            <person name="Calteau A."/>
            <person name="Vallenet D."/>
            <person name="Casiot C."/>
            <person name="Chane-Woon-Ming B."/>
            <person name="Giloteaux L."/>
            <person name="Barakat M."/>
            <person name="Bonnefoy V."/>
            <person name="Bruneel O."/>
            <person name="Chandler M."/>
            <person name="Cleiss J."/>
            <person name="Duran R."/>
            <person name="Elbaz-Poulichet F."/>
            <person name="Fonknechten N."/>
            <person name="Lauga B."/>
            <person name="Mornico D."/>
            <person name="Ortet P."/>
            <person name="Schaeffer C."/>
            <person name="Siguier P."/>
            <person name="Alexander Thil Smith A."/>
            <person name="Van Dorsselaer A."/>
            <person name="Weissenbach J."/>
            <person name="Medigue C."/>
            <person name="Le Paslier D."/>
        </authorList>
    </citation>
    <scope>NUCLEOTIDE SEQUENCE</scope>
</reference>
<gene>
    <name evidence="1" type="ORF">CARN4_1196</name>
</gene>
<organism evidence="1">
    <name type="scientific">mine drainage metagenome</name>
    <dbReference type="NCBI Taxonomy" id="410659"/>
    <lineage>
        <taxon>unclassified sequences</taxon>
        <taxon>metagenomes</taxon>
        <taxon>ecological metagenomes</taxon>
    </lineage>
</organism>
<sequence>MKTRSKGSIPTAISSSRRIVGIPCRSIYSRMAFATYGRKLFRSRSRATGLRAAAATNIRSESKFFLRDIRSLVFERFPNRDTGIPLVRTPQRSRALLLFLAEYVFHKRPIRFFGAHMRSCFFCY</sequence>
<dbReference type="AlphaFoldDB" id="E6Q5R3"/>
<accession>E6Q5R3</accession>
<proteinExistence type="predicted"/>
<name>E6Q5R3_9ZZZZ</name>
<protein>
    <submittedName>
        <fullName evidence="1">Uncharacterized protein</fullName>
    </submittedName>
</protein>